<dbReference type="Proteomes" id="UP000254100">
    <property type="component" value="Unassembled WGS sequence"/>
</dbReference>
<dbReference type="Pfam" id="PF01248">
    <property type="entry name" value="Ribosomal_L7Ae"/>
    <property type="match status" value="1"/>
</dbReference>
<keyword evidence="3" id="KW-0689">Ribosomal protein</keyword>
<dbReference type="Gene3D" id="3.30.1330.30">
    <property type="match status" value="1"/>
</dbReference>
<dbReference type="OrthoDB" id="9794863at2"/>
<dbReference type="InterPro" id="IPR029064">
    <property type="entry name" value="Ribosomal_eL30-like_sf"/>
</dbReference>
<dbReference type="STRING" id="569857.TP70_01350"/>
<evidence type="ECO:0000313" key="4">
    <source>
        <dbReference type="Proteomes" id="UP000032366"/>
    </source>
</evidence>
<dbReference type="NCBIfam" id="NF005825">
    <property type="entry name" value="PRK07714.1"/>
    <property type="match status" value="1"/>
</dbReference>
<gene>
    <name evidence="3" type="ORF">NCTC13832_00994</name>
    <name evidence="2" type="ORF">TP70_01350</name>
</gene>
<organism evidence="3 5">
    <name type="scientific">Staphylococcus microti</name>
    <dbReference type="NCBI Taxonomy" id="569857"/>
    <lineage>
        <taxon>Bacteria</taxon>
        <taxon>Bacillati</taxon>
        <taxon>Bacillota</taxon>
        <taxon>Bacilli</taxon>
        <taxon>Bacillales</taxon>
        <taxon>Staphylococcaceae</taxon>
        <taxon>Staphylococcus</taxon>
    </lineage>
</organism>
<sequence>MNQQQFLNFLGLAMRAGKVKTGESVLIAELKKHRLKLVLIAEDASDNTKKTLMNKCTTYKTPYRVVSNRYELGVAIGKEARVNIGITDSGFAKKLIAMIDEDK</sequence>
<evidence type="ECO:0000313" key="2">
    <source>
        <dbReference type="EMBL" id="KIX91615.1"/>
    </source>
</evidence>
<dbReference type="GO" id="GO:0005840">
    <property type="term" value="C:ribosome"/>
    <property type="evidence" value="ECO:0007669"/>
    <property type="project" value="UniProtKB-KW"/>
</dbReference>
<feature type="domain" description="Ribosomal protein eL8/eL30/eS12/Gadd45" evidence="1">
    <location>
        <begin position="9"/>
        <end position="95"/>
    </location>
</feature>
<reference evidence="2 4" key="1">
    <citation type="submission" date="2015-01" db="EMBL/GenBank/DDBJ databases">
        <authorList>
            <person name="Guo J."/>
        </authorList>
    </citation>
    <scope>NUCLEOTIDE SEQUENCE [LARGE SCALE GENOMIC DNA]</scope>
    <source>
        <strain evidence="2 4">DSM 22147</strain>
    </source>
</reference>
<dbReference type="EMBL" id="JXWY01000007">
    <property type="protein sequence ID" value="KIX91615.1"/>
    <property type="molecule type" value="Genomic_DNA"/>
</dbReference>
<reference evidence="3 5" key="2">
    <citation type="submission" date="2018-06" db="EMBL/GenBank/DDBJ databases">
        <authorList>
            <consortium name="Pathogen Informatics"/>
            <person name="Doyle S."/>
        </authorList>
    </citation>
    <scope>NUCLEOTIDE SEQUENCE [LARGE SCALE GENOMIC DNA]</scope>
    <source>
        <strain evidence="3 5">NCTC13832</strain>
    </source>
</reference>
<proteinExistence type="predicted"/>
<accession>A0A0D6XT40</accession>
<dbReference type="SUPFAM" id="SSF55315">
    <property type="entry name" value="L30e-like"/>
    <property type="match status" value="1"/>
</dbReference>
<evidence type="ECO:0000313" key="3">
    <source>
        <dbReference type="EMBL" id="SUM57320.1"/>
    </source>
</evidence>
<dbReference type="Proteomes" id="UP000032366">
    <property type="component" value="Unassembled WGS sequence"/>
</dbReference>
<dbReference type="InterPro" id="IPR004038">
    <property type="entry name" value="Ribosomal_eL8/eL30/eS12/Gad45"/>
</dbReference>
<name>A0A0D6XT40_9STAP</name>
<dbReference type="RefSeq" id="WP_044358781.1">
    <property type="nucleotide sequence ID" value="NZ_JXWY01000007.1"/>
</dbReference>
<keyword evidence="4" id="KW-1185">Reference proteome</keyword>
<evidence type="ECO:0000259" key="1">
    <source>
        <dbReference type="Pfam" id="PF01248"/>
    </source>
</evidence>
<protein>
    <submittedName>
        <fullName evidence="3">30S ribosomal protein L7 Ae</fullName>
    </submittedName>
    <submittedName>
        <fullName evidence="2">50S ribosomal protein L7</fullName>
    </submittedName>
</protein>
<dbReference type="EMBL" id="UHDT01000001">
    <property type="protein sequence ID" value="SUM57320.1"/>
    <property type="molecule type" value="Genomic_DNA"/>
</dbReference>
<evidence type="ECO:0000313" key="5">
    <source>
        <dbReference type="Proteomes" id="UP000254100"/>
    </source>
</evidence>
<dbReference type="AlphaFoldDB" id="A0A0D6XT40"/>
<keyword evidence="3" id="KW-0687">Ribonucleoprotein</keyword>